<protein>
    <submittedName>
        <fullName evidence="2">Uncharacterized protein</fullName>
    </submittedName>
</protein>
<dbReference type="RefSeq" id="WP_126698603.1">
    <property type="nucleotide sequence ID" value="NZ_RWKW01000021.1"/>
</dbReference>
<evidence type="ECO:0000256" key="1">
    <source>
        <dbReference type="SAM" id="Coils"/>
    </source>
</evidence>
<dbReference type="OrthoDB" id="8452393at2"/>
<evidence type="ECO:0000313" key="2">
    <source>
        <dbReference type="EMBL" id="RST87286.1"/>
    </source>
</evidence>
<feature type="coiled-coil region" evidence="1">
    <location>
        <begin position="134"/>
        <end position="161"/>
    </location>
</feature>
<keyword evidence="3" id="KW-1185">Reference proteome</keyword>
<proteinExistence type="predicted"/>
<keyword evidence="1" id="KW-0175">Coiled coil</keyword>
<sequence>MQRVRRVFVPVAPSELPTTERIRWALRKILAEVKQHGGTYPFSAGAPKIADVLKRAGLSERFLEKQGGNLLREKQKAHHKKLIKRVLRRVKSGRYFPINDRGGPQHTDRSADWSALRAQLVGIKQAWVEAELEHIEAQNRVVELEKIANDLRAQNDRLLGLLTEAGIHILG</sequence>
<organism evidence="2 3">
    <name type="scientific">Aquibium carbonis</name>
    <dbReference type="NCBI Taxonomy" id="2495581"/>
    <lineage>
        <taxon>Bacteria</taxon>
        <taxon>Pseudomonadati</taxon>
        <taxon>Pseudomonadota</taxon>
        <taxon>Alphaproteobacteria</taxon>
        <taxon>Hyphomicrobiales</taxon>
        <taxon>Phyllobacteriaceae</taxon>
        <taxon>Aquibium</taxon>
    </lineage>
</organism>
<name>A0A429Z0N3_9HYPH</name>
<dbReference type="EMBL" id="RWKW01000021">
    <property type="protein sequence ID" value="RST87286.1"/>
    <property type="molecule type" value="Genomic_DNA"/>
</dbReference>
<reference evidence="2 3" key="1">
    <citation type="submission" date="2018-12" db="EMBL/GenBank/DDBJ databases">
        <title>Mesorhizobium carbonis sp. nov., isolated from coal mine water.</title>
        <authorList>
            <person name="Xin W."/>
            <person name="Xu Z."/>
            <person name="Xiang F."/>
            <person name="Zhang J."/>
            <person name="Xi L."/>
            <person name="Liu J."/>
        </authorList>
    </citation>
    <scope>NUCLEOTIDE SEQUENCE [LARGE SCALE GENOMIC DNA]</scope>
    <source>
        <strain evidence="2 3">B2.3</strain>
    </source>
</reference>
<gene>
    <name evidence="2" type="ORF">EJC49_06225</name>
</gene>
<dbReference type="AlphaFoldDB" id="A0A429Z0N3"/>
<comment type="caution">
    <text evidence="2">The sequence shown here is derived from an EMBL/GenBank/DDBJ whole genome shotgun (WGS) entry which is preliminary data.</text>
</comment>
<dbReference type="Proteomes" id="UP000278398">
    <property type="component" value="Unassembled WGS sequence"/>
</dbReference>
<accession>A0A429Z0N3</accession>
<evidence type="ECO:0000313" key="3">
    <source>
        <dbReference type="Proteomes" id="UP000278398"/>
    </source>
</evidence>